<evidence type="ECO:0000259" key="2">
    <source>
        <dbReference type="Pfam" id="PF12697"/>
    </source>
</evidence>
<dbReference type="PRINTS" id="PR00412">
    <property type="entry name" value="EPOXHYDRLASE"/>
</dbReference>
<dbReference type="SUPFAM" id="SSF53474">
    <property type="entry name" value="alpha/beta-Hydrolases"/>
    <property type="match status" value="1"/>
</dbReference>
<gene>
    <name evidence="3" type="ORF">B0H67DRAFT_558484</name>
</gene>
<dbReference type="InterPro" id="IPR000073">
    <property type="entry name" value="AB_hydrolase_1"/>
</dbReference>
<dbReference type="Proteomes" id="UP001172102">
    <property type="component" value="Unassembled WGS sequence"/>
</dbReference>
<proteinExistence type="predicted"/>
<dbReference type="InterPro" id="IPR000639">
    <property type="entry name" value="Epox_hydrolase-like"/>
</dbReference>
<dbReference type="PANTHER" id="PTHR43798">
    <property type="entry name" value="MONOACYLGLYCEROL LIPASE"/>
    <property type="match status" value="1"/>
</dbReference>
<dbReference type="InterPro" id="IPR050266">
    <property type="entry name" value="AB_hydrolase_sf"/>
</dbReference>
<dbReference type="EMBL" id="JAUKUA010000009">
    <property type="protein sequence ID" value="KAK0702168.1"/>
    <property type="molecule type" value="Genomic_DNA"/>
</dbReference>
<keyword evidence="1 3" id="KW-0378">Hydrolase</keyword>
<feature type="domain" description="AB hydrolase-1" evidence="2">
    <location>
        <begin position="37"/>
        <end position="266"/>
    </location>
</feature>
<dbReference type="Pfam" id="PF12697">
    <property type="entry name" value="Abhydrolase_6"/>
    <property type="match status" value="1"/>
</dbReference>
<keyword evidence="4" id="KW-1185">Reference proteome</keyword>
<dbReference type="Gene3D" id="3.40.50.1820">
    <property type="entry name" value="alpha/beta hydrolase"/>
    <property type="match status" value="1"/>
</dbReference>
<reference evidence="3" key="1">
    <citation type="submission" date="2023-06" db="EMBL/GenBank/DDBJ databases">
        <title>Genome-scale phylogeny and comparative genomics of the fungal order Sordariales.</title>
        <authorList>
            <consortium name="Lawrence Berkeley National Laboratory"/>
            <person name="Hensen N."/>
            <person name="Bonometti L."/>
            <person name="Westerberg I."/>
            <person name="Brannstrom I.O."/>
            <person name="Guillou S."/>
            <person name="Cros-Aarteil S."/>
            <person name="Calhoun S."/>
            <person name="Haridas S."/>
            <person name="Kuo A."/>
            <person name="Mondo S."/>
            <person name="Pangilinan J."/>
            <person name="Riley R."/>
            <person name="Labutti K."/>
            <person name="Andreopoulos B."/>
            <person name="Lipzen A."/>
            <person name="Chen C."/>
            <person name="Yanf M."/>
            <person name="Daum C."/>
            <person name="Ng V."/>
            <person name="Clum A."/>
            <person name="Steindorff A."/>
            <person name="Ohm R."/>
            <person name="Martin F."/>
            <person name="Silar P."/>
            <person name="Natvig D."/>
            <person name="Lalanne C."/>
            <person name="Gautier V."/>
            <person name="Ament-Velasquez S.L."/>
            <person name="Kruys A."/>
            <person name="Hutchinson M.I."/>
            <person name="Powell A.J."/>
            <person name="Barry K."/>
            <person name="Miller A.N."/>
            <person name="Grigoriev I.V."/>
            <person name="Debuchy R."/>
            <person name="Gladieux P."/>
            <person name="Thoren M.H."/>
            <person name="Johannesson H."/>
        </authorList>
    </citation>
    <scope>NUCLEOTIDE SEQUENCE</scope>
    <source>
        <strain evidence="3">SMH4607-1</strain>
    </source>
</reference>
<evidence type="ECO:0000313" key="4">
    <source>
        <dbReference type="Proteomes" id="UP001172102"/>
    </source>
</evidence>
<dbReference type="PRINTS" id="PR00111">
    <property type="entry name" value="ABHYDROLASE"/>
</dbReference>
<dbReference type="GO" id="GO:0016020">
    <property type="term" value="C:membrane"/>
    <property type="evidence" value="ECO:0007669"/>
    <property type="project" value="TreeGrafter"/>
</dbReference>
<dbReference type="InterPro" id="IPR029058">
    <property type="entry name" value="AB_hydrolase_fold"/>
</dbReference>
<evidence type="ECO:0000313" key="3">
    <source>
        <dbReference type="EMBL" id="KAK0702168.1"/>
    </source>
</evidence>
<comment type="caution">
    <text evidence="3">The sequence shown here is derived from an EMBL/GenBank/DDBJ whole genome shotgun (WGS) entry which is preliminary data.</text>
</comment>
<accession>A0AA40DJG1</accession>
<sequence>MSSQTQLIELHPDVKINAIVSNGPTTPSTSARTLPTIIFLHFWGGSSLTWSLVNPLISANYPTVALDFRGWGDSTGPDAKDAYSISLLAGDVEAAIAALKIHSAVLVGLSMGAKVAQLIAARGKTRLRGLVLVSPAPVIPLILPGDMREQQLHAYDNKDSARFVATNVLTASYRERDLPEFVVEDMLRGNQWARQAWPAYGIGEDVSEGVGGISVPVLVIAAEKDVVEPVERVQTEVCARIQGSELVVLSGSGHLSPLDKPEDIAERLLRFLGELCSHGVNDDWEGRSLLTLSGGNDSSELSI</sequence>
<dbReference type="AlphaFoldDB" id="A0AA40DJG1"/>
<dbReference type="GO" id="GO:0016787">
    <property type="term" value="F:hydrolase activity"/>
    <property type="evidence" value="ECO:0007669"/>
    <property type="project" value="UniProtKB-KW"/>
</dbReference>
<organism evidence="3 4">
    <name type="scientific">Lasiosphaeris hirsuta</name>
    <dbReference type="NCBI Taxonomy" id="260670"/>
    <lineage>
        <taxon>Eukaryota</taxon>
        <taxon>Fungi</taxon>
        <taxon>Dikarya</taxon>
        <taxon>Ascomycota</taxon>
        <taxon>Pezizomycotina</taxon>
        <taxon>Sordariomycetes</taxon>
        <taxon>Sordariomycetidae</taxon>
        <taxon>Sordariales</taxon>
        <taxon>Lasiosphaeriaceae</taxon>
        <taxon>Lasiosphaeris</taxon>
    </lineage>
</organism>
<protein>
    <submittedName>
        <fullName evidence="3">Alpha/Beta hydrolase protein</fullName>
    </submittedName>
</protein>
<evidence type="ECO:0000256" key="1">
    <source>
        <dbReference type="ARBA" id="ARBA00022801"/>
    </source>
</evidence>
<name>A0AA40DJG1_9PEZI</name>
<dbReference type="PANTHER" id="PTHR43798:SF31">
    <property type="entry name" value="AB HYDROLASE SUPERFAMILY PROTEIN YCLE"/>
    <property type="match status" value="1"/>
</dbReference>